<evidence type="ECO:0000256" key="1">
    <source>
        <dbReference type="SAM" id="Phobius"/>
    </source>
</evidence>
<protein>
    <submittedName>
        <fullName evidence="3">Serine hydrolase domain-containing protein</fullName>
        <ecNumber evidence="3">3.1.1.103</ecNumber>
    </submittedName>
</protein>
<feature type="transmembrane region" description="Helical" evidence="1">
    <location>
        <begin position="382"/>
        <end position="399"/>
    </location>
</feature>
<dbReference type="PANTHER" id="PTHR43283">
    <property type="entry name" value="BETA-LACTAMASE-RELATED"/>
    <property type="match status" value="1"/>
</dbReference>
<dbReference type="InterPro" id="IPR012338">
    <property type="entry name" value="Beta-lactam/transpept-like"/>
</dbReference>
<evidence type="ECO:0000313" key="4">
    <source>
        <dbReference type="Proteomes" id="UP001442841"/>
    </source>
</evidence>
<dbReference type="EC" id="3.1.1.103" evidence="3"/>
<dbReference type="RefSeq" id="WP_425308435.1">
    <property type="nucleotide sequence ID" value="NZ_CP154795.1"/>
</dbReference>
<evidence type="ECO:0000259" key="2">
    <source>
        <dbReference type="Pfam" id="PF00144"/>
    </source>
</evidence>
<feature type="transmembrane region" description="Helical" evidence="1">
    <location>
        <begin position="435"/>
        <end position="452"/>
    </location>
</feature>
<reference evidence="3 4" key="1">
    <citation type="submission" date="2024-04" db="EMBL/GenBank/DDBJ databases">
        <title>Isolation of an actinomycete strain from pig manure.</title>
        <authorList>
            <person name="Gong T."/>
            <person name="Yu Z."/>
            <person name="An M."/>
            <person name="Wei C."/>
            <person name="Yang W."/>
            <person name="Liu L."/>
        </authorList>
    </citation>
    <scope>NUCLEOTIDE SEQUENCE [LARGE SCALE GENOMIC DNA]</scope>
    <source>
        <strain evidence="3 4">ZF39</strain>
    </source>
</reference>
<dbReference type="EMBL" id="CP154795">
    <property type="protein sequence ID" value="XAN06991.1"/>
    <property type="molecule type" value="Genomic_DNA"/>
</dbReference>
<accession>A0ABZ3FLQ7</accession>
<dbReference type="Pfam" id="PF00144">
    <property type="entry name" value="Beta-lactamase"/>
    <property type="match status" value="1"/>
</dbReference>
<dbReference type="SUPFAM" id="SSF56601">
    <property type="entry name" value="beta-lactamase/transpeptidase-like"/>
    <property type="match status" value="1"/>
</dbReference>
<organism evidence="3 4">
    <name type="scientific">Ammonicoccus fulvus</name>
    <dbReference type="NCBI Taxonomy" id="3138240"/>
    <lineage>
        <taxon>Bacteria</taxon>
        <taxon>Bacillati</taxon>
        <taxon>Actinomycetota</taxon>
        <taxon>Actinomycetes</taxon>
        <taxon>Propionibacteriales</taxon>
        <taxon>Propionibacteriaceae</taxon>
        <taxon>Ammonicoccus</taxon>
    </lineage>
</organism>
<sequence>MLPPFWTTAEDDVEDPIGRRRRIILTLVIGGIIGFLMAGVWGPGSTLGREMRGDALLGEKVHGHLRGNAGFRSLQVVEIDREGIREAGLGPDQGHWEAGTLTVTFLGHLLADAVSRGEVRADDTLATHLPELAGSPVGDLTLTEVATQRAGLPRQLPGESARSIPAALFGIDPYAGTTPEKLLTEARELSLENPGVYAHSQVGAALLGEALTRAARQPDWPTLARVRLFEPLGMRETTIATSRDLIPADAVPGHRPNGHRVRASASSGAAPAGCCTWTTAADLGRYAQALLSGQVPGASALEPVADGTAPSRVGYFWLVSPGPKEQTLTWHFGGTAGSSSFLALDRDAGRAVIVLSNTSQPVDRLGAGLIADDKPPAATPNPMDLLSALVLVAVVVWTVRRVLAATRRSQLVRAALDFASVVLLTALLADWVTVPGWFHGLALGVGAGALLLGLRRGRELPWATGHPKADRVQVIISAAVLMVVLVLIVV</sequence>
<gene>
    <name evidence="3" type="ORF">AADG42_06655</name>
</gene>
<evidence type="ECO:0000313" key="3">
    <source>
        <dbReference type="EMBL" id="XAN06991.1"/>
    </source>
</evidence>
<dbReference type="Proteomes" id="UP001442841">
    <property type="component" value="Chromosome"/>
</dbReference>
<keyword evidence="3" id="KW-0378">Hydrolase</keyword>
<feature type="domain" description="Beta-lactamase-related" evidence="2">
    <location>
        <begin position="104"/>
        <end position="364"/>
    </location>
</feature>
<proteinExistence type="predicted"/>
<dbReference type="GO" id="GO:0016787">
    <property type="term" value="F:hydrolase activity"/>
    <property type="evidence" value="ECO:0007669"/>
    <property type="project" value="UniProtKB-KW"/>
</dbReference>
<keyword evidence="1" id="KW-0472">Membrane</keyword>
<name>A0ABZ3FLQ7_9ACTN</name>
<dbReference type="InterPro" id="IPR050789">
    <property type="entry name" value="Diverse_Enzym_Activities"/>
</dbReference>
<dbReference type="Gene3D" id="3.40.710.10">
    <property type="entry name" value="DD-peptidase/beta-lactamase superfamily"/>
    <property type="match status" value="1"/>
</dbReference>
<keyword evidence="4" id="KW-1185">Reference proteome</keyword>
<keyword evidence="1" id="KW-1133">Transmembrane helix</keyword>
<feature type="transmembrane region" description="Helical" evidence="1">
    <location>
        <begin position="411"/>
        <end position="429"/>
    </location>
</feature>
<dbReference type="InterPro" id="IPR001466">
    <property type="entry name" value="Beta-lactam-related"/>
</dbReference>
<feature type="transmembrane region" description="Helical" evidence="1">
    <location>
        <begin position="472"/>
        <end position="489"/>
    </location>
</feature>
<feature type="transmembrane region" description="Helical" evidence="1">
    <location>
        <begin position="23"/>
        <end position="42"/>
    </location>
</feature>
<keyword evidence="1" id="KW-0812">Transmembrane</keyword>